<dbReference type="PANTHER" id="PTHR43358">
    <property type="entry name" value="ALPHA/BETA-HYDROLASE"/>
    <property type="match status" value="1"/>
</dbReference>
<organism evidence="3 4">
    <name type="scientific">Bacillus sonorensis</name>
    <dbReference type="NCBI Taxonomy" id="119858"/>
    <lineage>
        <taxon>Bacteria</taxon>
        <taxon>Bacillati</taxon>
        <taxon>Bacillota</taxon>
        <taxon>Bacilli</taxon>
        <taxon>Bacillales</taxon>
        <taxon>Bacillaceae</taxon>
        <taxon>Bacillus</taxon>
    </lineage>
</organism>
<gene>
    <name evidence="3" type="ORF">S101395_01007</name>
</gene>
<keyword evidence="1" id="KW-0472">Membrane</keyword>
<dbReference type="Proteomes" id="UP000196877">
    <property type="component" value="Chromosome"/>
</dbReference>
<sequence length="306" mass="34586">MRTVWIGILLIILGLGISIFAVSLIVSYLFVLPNRSSYEETFFSGIKNGEIVDDVFQSHDKEELFLTSADGCRLHAMFFPVPDSRKAVMITHGIKWSLFGGYKYVELFQSLGYHVLLCDSRCHGLSGGSHVSYGFYEKNDLALWADELEHKLGKDVFIGVLGESLGAAAAVELMKQDRRIQFCIADSCFSDLTELCRHQLKGVVKLAVPLLIPLISRLIKRRHGWSLADISPVRNLEQTDTPLFIIHGKNDQLVPPQMAERLYEKKKGVKKLYLIEGAGHVGGFRQNPEEYFRKVQDFLLRVEPVK</sequence>
<keyword evidence="4" id="KW-1185">Reference proteome</keyword>
<dbReference type="SUPFAM" id="SSF53474">
    <property type="entry name" value="alpha/beta-Hydrolases"/>
    <property type="match status" value="1"/>
</dbReference>
<dbReference type="EMBL" id="CP021920">
    <property type="protein sequence ID" value="ASB87561.1"/>
    <property type="molecule type" value="Genomic_DNA"/>
</dbReference>
<dbReference type="PANTHER" id="PTHR43358:SF5">
    <property type="entry name" value="EXPORTED PROTEIN"/>
    <property type="match status" value="1"/>
</dbReference>
<evidence type="ECO:0000313" key="3">
    <source>
        <dbReference type="EMBL" id="ASB87561.1"/>
    </source>
</evidence>
<feature type="domain" description="Peptidase S9 prolyl oligopeptidase catalytic" evidence="2">
    <location>
        <begin position="109"/>
        <end position="301"/>
    </location>
</feature>
<evidence type="ECO:0000256" key="1">
    <source>
        <dbReference type="SAM" id="Phobius"/>
    </source>
</evidence>
<evidence type="ECO:0000313" key="4">
    <source>
        <dbReference type="Proteomes" id="UP000196877"/>
    </source>
</evidence>
<dbReference type="InterPro" id="IPR029058">
    <property type="entry name" value="AB_hydrolase_fold"/>
</dbReference>
<reference evidence="3 4" key="1">
    <citation type="submission" date="2017-06" db="EMBL/GenBank/DDBJ databases">
        <title>Genome sequence of Bacillus sonorensis strain SRCM101395.</title>
        <authorList>
            <person name="Cho S.H."/>
        </authorList>
    </citation>
    <scope>NUCLEOTIDE SEQUENCE [LARGE SCALE GENOMIC DNA]</scope>
    <source>
        <strain evidence="3 4">SRCM101395</strain>
    </source>
</reference>
<dbReference type="InterPro" id="IPR052920">
    <property type="entry name" value="DNA-binding_regulatory"/>
</dbReference>
<evidence type="ECO:0000259" key="2">
    <source>
        <dbReference type="Pfam" id="PF00326"/>
    </source>
</evidence>
<feature type="transmembrane region" description="Helical" evidence="1">
    <location>
        <begin position="6"/>
        <end position="31"/>
    </location>
</feature>
<proteinExistence type="predicted"/>
<dbReference type="Gene3D" id="3.40.50.1820">
    <property type="entry name" value="alpha/beta hydrolase"/>
    <property type="match status" value="1"/>
</dbReference>
<keyword evidence="1" id="KW-0812">Transmembrane</keyword>
<accession>A0ABN5AA49</accession>
<protein>
    <recommendedName>
        <fullName evidence="2">Peptidase S9 prolyl oligopeptidase catalytic domain-containing protein</fullName>
    </recommendedName>
</protein>
<dbReference type="InterPro" id="IPR001375">
    <property type="entry name" value="Peptidase_S9_cat"/>
</dbReference>
<name>A0ABN5AA49_9BACI</name>
<keyword evidence="1" id="KW-1133">Transmembrane helix</keyword>
<dbReference type="Pfam" id="PF00326">
    <property type="entry name" value="Peptidase_S9"/>
    <property type="match status" value="1"/>
</dbReference>